<protein>
    <submittedName>
        <fullName evidence="1">Uncharacterized protein</fullName>
    </submittedName>
</protein>
<dbReference type="Proteomes" id="UP001347796">
    <property type="component" value="Unassembled WGS sequence"/>
</dbReference>
<dbReference type="Gene3D" id="2.40.128.180">
    <property type="match status" value="1"/>
</dbReference>
<organism evidence="1 2">
    <name type="scientific">Patella caerulea</name>
    <name type="common">Rayed Mediterranean limpet</name>
    <dbReference type="NCBI Taxonomy" id="87958"/>
    <lineage>
        <taxon>Eukaryota</taxon>
        <taxon>Metazoa</taxon>
        <taxon>Spiralia</taxon>
        <taxon>Lophotrochozoa</taxon>
        <taxon>Mollusca</taxon>
        <taxon>Gastropoda</taxon>
        <taxon>Patellogastropoda</taxon>
        <taxon>Patelloidea</taxon>
        <taxon>Patellidae</taxon>
        <taxon>Patella</taxon>
    </lineage>
</organism>
<dbReference type="GO" id="GO:0043066">
    <property type="term" value="P:negative regulation of apoptotic process"/>
    <property type="evidence" value="ECO:0007669"/>
    <property type="project" value="InterPro"/>
</dbReference>
<reference evidence="1 2" key="1">
    <citation type="submission" date="2024-01" db="EMBL/GenBank/DDBJ databases">
        <title>The genome of the rayed Mediterranean limpet Patella caerulea (Linnaeus, 1758).</title>
        <authorList>
            <person name="Anh-Thu Weber A."/>
            <person name="Halstead-Nussloch G."/>
        </authorList>
    </citation>
    <scope>NUCLEOTIDE SEQUENCE [LARGE SCALE GENOMIC DNA]</scope>
    <source>
        <strain evidence="1">AATW-2023a</strain>
        <tissue evidence="1">Whole specimen</tissue>
    </source>
</reference>
<evidence type="ECO:0000313" key="1">
    <source>
        <dbReference type="EMBL" id="KAK6195371.1"/>
    </source>
</evidence>
<evidence type="ECO:0000313" key="2">
    <source>
        <dbReference type="Proteomes" id="UP001347796"/>
    </source>
</evidence>
<dbReference type="InterPro" id="IPR038513">
    <property type="entry name" value="FAIM1_dom_sf"/>
</dbReference>
<accession>A0AAN8Q256</accession>
<dbReference type="EMBL" id="JAZGQO010000001">
    <property type="protein sequence ID" value="KAK6195371.1"/>
    <property type="molecule type" value="Genomic_DNA"/>
</dbReference>
<dbReference type="AlphaFoldDB" id="A0AAN8Q256"/>
<name>A0AAN8Q256_PATCE</name>
<dbReference type="InterPro" id="IPR010695">
    <property type="entry name" value="FAIM1"/>
</dbReference>
<dbReference type="Pfam" id="PF06905">
    <property type="entry name" value="FAIM1"/>
    <property type="match status" value="1"/>
</dbReference>
<sequence length="118" mass="13575">MSVLLLAHRKAECQKKKKIFRKVGVLDKSGEPKLTHSWTVCVDGKQTTIAFSRDNMYVLVDGEQVQCTAYITDKGFDLDLKFNIQSNNVHIYSDVEGHKMTNYLFLNDELVETESRKM</sequence>
<gene>
    <name evidence="1" type="ORF">SNE40_000818</name>
</gene>
<proteinExistence type="predicted"/>
<comment type="caution">
    <text evidence="1">The sequence shown here is derived from an EMBL/GenBank/DDBJ whole genome shotgun (WGS) entry which is preliminary data.</text>
</comment>
<keyword evidence="2" id="KW-1185">Reference proteome</keyword>